<feature type="compositionally biased region" description="Polar residues" evidence="2">
    <location>
        <begin position="1"/>
        <end position="12"/>
    </location>
</feature>
<dbReference type="VEuPathDB" id="FungiDB:HMPREF1541_07672"/>
<evidence type="ECO:0000256" key="1">
    <source>
        <dbReference type="SAM" id="Coils"/>
    </source>
</evidence>
<dbReference type="RefSeq" id="XP_008720218.1">
    <property type="nucleotide sequence ID" value="XM_008721996.1"/>
</dbReference>
<feature type="compositionally biased region" description="Basic residues" evidence="2">
    <location>
        <begin position="13"/>
        <end position="22"/>
    </location>
</feature>
<gene>
    <name evidence="4" type="ORF">HMPREF1541_07672</name>
</gene>
<evidence type="ECO:0000313" key="4">
    <source>
        <dbReference type="EMBL" id="ETN38049.1"/>
    </source>
</evidence>
<keyword evidence="1" id="KW-0175">Coiled coil</keyword>
<sequence>MATKSPSQTRSSQQKHHLRKTLRPSNEAENVKEVYILVMGLTGAGKSTFISIVTGDDSIPIGKDDELDCVTQEVRDYSFETSYHGEFYEVHLIDSPGFDDGVANDAEILSRIATYINVLYKMKNTIAGVLYLHDITKARMGGVGLRNLRMLENMIGMDKWDNCTLVTTKWGCTNNAEAEEGRENQLRTRPQFFQAMIESSYSAKMVRFHRSKASGLEIIRPHLRRAFTPKISEQMVDPDGPKYSLGETDAGKVVADNLEKLAQMNQQAEELAAAKKTLEQKFDEKLFQEYKRKRDEILSKHRTQRASRWAVRAAILGGGIAAGVVTMGPGASVLAAEPVFERYARKQKRRETAEKIALRESYKKESAAAGTMAKYNTDWLMDRKVQHRHDLDCDEYSMVNQSESSVGLAPAAPVRKSRDSLSDDSDGSDFADLRSDVPWNKAFAK</sequence>
<feature type="domain" description="G" evidence="3">
    <location>
        <begin position="36"/>
        <end position="104"/>
    </location>
</feature>
<feature type="region of interest" description="Disordered" evidence="2">
    <location>
        <begin position="402"/>
        <end position="445"/>
    </location>
</feature>
<evidence type="ECO:0000259" key="3">
    <source>
        <dbReference type="Pfam" id="PF01926"/>
    </source>
</evidence>
<dbReference type="InParanoid" id="W2RQQ5"/>
<dbReference type="HOGENOM" id="CLU_018003_1_3_1"/>
<feature type="region of interest" description="Disordered" evidence="2">
    <location>
        <begin position="1"/>
        <end position="24"/>
    </location>
</feature>
<dbReference type="Proteomes" id="UP000030752">
    <property type="component" value="Unassembled WGS sequence"/>
</dbReference>
<dbReference type="SUPFAM" id="SSF52540">
    <property type="entry name" value="P-loop containing nucleoside triphosphate hydrolases"/>
    <property type="match status" value="1"/>
</dbReference>
<reference evidence="4 5" key="1">
    <citation type="submission" date="2013-03" db="EMBL/GenBank/DDBJ databases">
        <title>The Genome Sequence of Phialophora europaea CBS 101466.</title>
        <authorList>
            <consortium name="The Broad Institute Genomics Platform"/>
            <person name="Cuomo C."/>
            <person name="de Hoog S."/>
            <person name="Gorbushina A."/>
            <person name="Walker B."/>
            <person name="Young S.K."/>
            <person name="Zeng Q."/>
            <person name="Gargeya S."/>
            <person name="Fitzgerald M."/>
            <person name="Haas B."/>
            <person name="Abouelleil A."/>
            <person name="Allen A.W."/>
            <person name="Alvarado L."/>
            <person name="Arachchi H.M."/>
            <person name="Berlin A.M."/>
            <person name="Chapman S.B."/>
            <person name="Gainer-Dewar J."/>
            <person name="Goldberg J."/>
            <person name="Griggs A."/>
            <person name="Gujja S."/>
            <person name="Hansen M."/>
            <person name="Howarth C."/>
            <person name="Imamovic A."/>
            <person name="Ireland A."/>
            <person name="Larimer J."/>
            <person name="McCowan C."/>
            <person name="Murphy C."/>
            <person name="Pearson M."/>
            <person name="Poon T.W."/>
            <person name="Priest M."/>
            <person name="Roberts A."/>
            <person name="Saif S."/>
            <person name="Shea T."/>
            <person name="Sisk P."/>
            <person name="Sykes S."/>
            <person name="Wortman J."/>
            <person name="Nusbaum C."/>
            <person name="Birren B."/>
        </authorList>
    </citation>
    <scope>NUCLEOTIDE SEQUENCE [LARGE SCALE GENOMIC DNA]</scope>
    <source>
        <strain evidence="4 5">CBS 101466</strain>
    </source>
</reference>
<dbReference type="InterPro" id="IPR027417">
    <property type="entry name" value="P-loop_NTPase"/>
</dbReference>
<protein>
    <recommendedName>
        <fullName evidence="3">G domain-containing protein</fullName>
    </recommendedName>
</protein>
<feature type="coiled-coil region" evidence="1">
    <location>
        <begin position="254"/>
        <end position="284"/>
    </location>
</feature>
<dbReference type="InterPro" id="IPR006073">
    <property type="entry name" value="GTP-bd"/>
</dbReference>
<dbReference type="Gene3D" id="3.40.50.300">
    <property type="entry name" value="P-loop containing nucleotide triphosphate hydrolases"/>
    <property type="match status" value="1"/>
</dbReference>
<dbReference type="Pfam" id="PF01926">
    <property type="entry name" value="MMR_HSR1"/>
    <property type="match status" value="1"/>
</dbReference>
<dbReference type="GeneID" id="19975011"/>
<dbReference type="EMBL" id="KB822723">
    <property type="protein sequence ID" value="ETN38049.1"/>
    <property type="molecule type" value="Genomic_DNA"/>
</dbReference>
<dbReference type="OrthoDB" id="8954335at2759"/>
<dbReference type="eggNOG" id="ENOG502S03K">
    <property type="taxonomic scope" value="Eukaryota"/>
</dbReference>
<evidence type="ECO:0000313" key="5">
    <source>
        <dbReference type="Proteomes" id="UP000030752"/>
    </source>
</evidence>
<dbReference type="GO" id="GO:0005525">
    <property type="term" value="F:GTP binding"/>
    <property type="evidence" value="ECO:0007669"/>
    <property type="project" value="InterPro"/>
</dbReference>
<evidence type="ECO:0000256" key="2">
    <source>
        <dbReference type="SAM" id="MobiDB-lite"/>
    </source>
</evidence>
<keyword evidence="5" id="KW-1185">Reference proteome</keyword>
<dbReference type="AlphaFoldDB" id="W2RQQ5"/>
<organism evidence="4 5">
    <name type="scientific">Cyphellophora europaea (strain CBS 101466)</name>
    <name type="common">Phialophora europaea</name>
    <dbReference type="NCBI Taxonomy" id="1220924"/>
    <lineage>
        <taxon>Eukaryota</taxon>
        <taxon>Fungi</taxon>
        <taxon>Dikarya</taxon>
        <taxon>Ascomycota</taxon>
        <taxon>Pezizomycotina</taxon>
        <taxon>Eurotiomycetes</taxon>
        <taxon>Chaetothyriomycetidae</taxon>
        <taxon>Chaetothyriales</taxon>
        <taxon>Cyphellophoraceae</taxon>
        <taxon>Cyphellophora</taxon>
    </lineage>
</organism>
<name>W2RQQ5_CYPE1</name>
<accession>W2RQQ5</accession>
<proteinExistence type="predicted"/>